<sequence>MLGEEERARLPAESLSWLVSDADEARNVKAATVEEATASSSGSGAEATTLVALARGKRLLCVHLFGAKKGQVRGTYQHSGPADITSVRWVALQGGADGPRLVAGREDGCLLFLDRHCSVVFESRLHFAPIVSIQAHQTRGLTVVGRRALTLVSKEELVQVFGLGEGGGRRRGLGRANSLGRALAADFGAAYDLSAVVSGRLGDAMAIGGPPAFDMGRQLMRIGDGEHYYLASDEVGGDGGGNGGGKVRVLMGGSAPTLVSMQVEMKEEKVSLLSAALEALPLVGRLRKKFNGSGGAARPGSADEDELNDGVIRLTARGASAVPFFDPKREVLSMVASPDHRLVACTDNLGRILILDAVNFVVTRVLKGYRDASLAWASGYLVILAPKRARIEAWDVFRGRKIKHVGCEGGGGHVIFGAPGCTVLTKALARGAGGASRVTKLAFSADGLIISDLSCPVTNL</sequence>
<evidence type="ECO:0000259" key="1">
    <source>
        <dbReference type="Pfam" id="PF14655"/>
    </source>
</evidence>
<dbReference type="AlphaFoldDB" id="A0A7S2Z5A7"/>
<dbReference type="SUPFAM" id="SSF69322">
    <property type="entry name" value="Tricorn protease domain 2"/>
    <property type="match status" value="1"/>
</dbReference>
<evidence type="ECO:0000313" key="2">
    <source>
        <dbReference type="EMBL" id="CAE0023027.1"/>
    </source>
</evidence>
<dbReference type="EMBL" id="HBHU01009540">
    <property type="protein sequence ID" value="CAE0023027.1"/>
    <property type="molecule type" value="Transcribed_RNA"/>
</dbReference>
<organism evidence="2">
    <name type="scientific">Chloropicon laureae</name>
    <dbReference type="NCBI Taxonomy" id="464258"/>
    <lineage>
        <taxon>Eukaryota</taxon>
        <taxon>Viridiplantae</taxon>
        <taxon>Chlorophyta</taxon>
        <taxon>Chloropicophyceae</taxon>
        <taxon>Chloropicales</taxon>
        <taxon>Chloropicaceae</taxon>
        <taxon>Chloropicon</taxon>
    </lineage>
</organism>
<dbReference type="PANTHER" id="PTHR12472:SF0">
    <property type="entry name" value="RAB3 GTPASE-ACTIVATING PROTEIN NON-CATALYTIC SUBUNIT"/>
    <property type="match status" value="1"/>
</dbReference>
<dbReference type="InterPro" id="IPR032839">
    <property type="entry name" value="RAB3GAP_N"/>
</dbReference>
<dbReference type="InterPro" id="IPR026059">
    <property type="entry name" value="Rab3GAP2"/>
</dbReference>
<protein>
    <recommendedName>
        <fullName evidence="1">Rab3-GAP regulatory subunit N-terminal domain-containing protein</fullName>
    </recommendedName>
</protein>
<dbReference type="PANTHER" id="PTHR12472">
    <property type="entry name" value="RAB3-GAP REGULATORY DOMAIN"/>
    <property type="match status" value="1"/>
</dbReference>
<dbReference type="Pfam" id="PF14655">
    <property type="entry name" value="RAB3GAP2_N"/>
    <property type="match status" value="1"/>
</dbReference>
<dbReference type="InterPro" id="IPR015943">
    <property type="entry name" value="WD40/YVTN_repeat-like_dom_sf"/>
</dbReference>
<dbReference type="Gene3D" id="2.130.10.10">
    <property type="entry name" value="YVTN repeat-like/Quinoprotein amine dehydrogenase"/>
    <property type="match status" value="1"/>
</dbReference>
<name>A0A7S2Z5A7_9CHLO</name>
<gene>
    <name evidence="2" type="ORF">CLAU1311_LOCUS6234</name>
</gene>
<feature type="domain" description="Rab3-GAP regulatory subunit N-terminal" evidence="1">
    <location>
        <begin position="319"/>
        <end position="404"/>
    </location>
</feature>
<proteinExistence type="predicted"/>
<reference evidence="2" key="1">
    <citation type="submission" date="2021-01" db="EMBL/GenBank/DDBJ databases">
        <authorList>
            <person name="Corre E."/>
            <person name="Pelletier E."/>
            <person name="Niang G."/>
            <person name="Scheremetjew M."/>
            <person name="Finn R."/>
            <person name="Kale V."/>
            <person name="Holt S."/>
            <person name="Cochrane G."/>
            <person name="Meng A."/>
            <person name="Brown T."/>
            <person name="Cohen L."/>
        </authorList>
    </citation>
    <scope>NUCLEOTIDE SEQUENCE</scope>
    <source>
        <strain evidence="2">RCC856</strain>
    </source>
</reference>
<accession>A0A7S2Z5A7</accession>